<dbReference type="Gene3D" id="3.60.15.10">
    <property type="entry name" value="Ribonuclease Z/Hydroxyacylglutathione hydrolase-like"/>
    <property type="match status" value="1"/>
</dbReference>
<feature type="domain" description="Metallo-beta-lactamase" evidence="2">
    <location>
        <begin position="16"/>
        <end position="203"/>
    </location>
</feature>
<protein>
    <submittedName>
        <fullName evidence="3">MBL fold metallo-hydrolase</fullName>
    </submittedName>
</protein>
<evidence type="ECO:0000313" key="4">
    <source>
        <dbReference type="Proteomes" id="UP000677244"/>
    </source>
</evidence>
<name>A0ABS3YT10_9BACT</name>
<dbReference type="PANTHER" id="PTHR42951">
    <property type="entry name" value="METALLO-BETA-LACTAMASE DOMAIN-CONTAINING"/>
    <property type="match status" value="1"/>
</dbReference>
<dbReference type="Pfam" id="PF00753">
    <property type="entry name" value="Lactamase_B"/>
    <property type="match status" value="1"/>
</dbReference>
<comment type="similarity">
    <text evidence="1">Belongs to the metallo-beta-lactamase superfamily. Class-B beta-lactamase family.</text>
</comment>
<dbReference type="EMBL" id="JAGHKO010000001">
    <property type="protein sequence ID" value="MBO9201022.1"/>
    <property type="molecule type" value="Genomic_DNA"/>
</dbReference>
<evidence type="ECO:0000313" key="3">
    <source>
        <dbReference type="EMBL" id="MBO9201022.1"/>
    </source>
</evidence>
<dbReference type="InterPro" id="IPR050855">
    <property type="entry name" value="NDM-1-like"/>
</dbReference>
<reference evidence="3 4" key="1">
    <citation type="submission" date="2021-03" db="EMBL/GenBank/DDBJ databases">
        <title>Assistant Professor.</title>
        <authorList>
            <person name="Huq M.A."/>
        </authorList>
    </citation>
    <scope>NUCLEOTIDE SEQUENCE [LARGE SCALE GENOMIC DNA]</scope>
    <source>
        <strain evidence="3 4">MAH-29</strain>
    </source>
</reference>
<gene>
    <name evidence="3" type="ORF">J7I42_12150</name>
</gene>
<accession>A0ABS3YT10</accession>
<dbReference type="SMART" id="SM00849">
    <property type="entry name" value="Lactamase_B"/>
    <property type="match status" value="1"/>
</dbReference>
<evidence type="ECO:0000259" key="2">
    <source>
        <dbReference type="SMART" id="SM00849"/>
    </source>
</evidence>
<dbReference type="Proteomes" id="UP000677244">
    <property type="component" value="Unassembled WGS sequence"/>
</dbReference>
<dbReference type="InterPro" id="IPR036866">
    <property type="entry name" value="RibonucZ/Hydroxyglut_hydro"/>
</dbReference>
<dbReference type="RefSeq" id="WP_209139053.1">
    <property type="nucleotide sequence ID" value="NZ_JAGHKO010000001.1"/>
</dbReference>
<dbReference type="InterPro" id="IPR001279">
    <property type="entry name" value="Metallo-B-lactamas"/>
</dbReference>
<sequence length="274" mass="30261">MATKIHMYTSREPMLHVNAYIIENASALVIVDTTLTMSDSKALKQLADSLAKPIAGIILTHGHPDHIAGTYNIAPQGDVPIYALPSVKKLMEETEAAKHQQWSGMFGNEWVPEWVYPNHLVQDGQTVTIAGIPFTVLDIGSGGDCDANSLWLMDDENKAAFIGDFIYNNNHTYMNDGSVLRWLGNLEKYAPILKAYGTYYIGHGAPCDHRAIDKQKEYFITYCAQVLKATNGTGVFTVETKRSFEQAMLAAYPEYGCQFMVALSADTVGKELVV</sequence>
<proteinExistence type="inferred from homology"/>
<evidence type="ECO:0000256" key="1">
    <source>
        <dbReference type="ARBA" id="ARBA00005250"/>
    </source>
</evidence>
<dbReference type="PANTHER" id="PTHR42951:SF4">
    <property type="entry name" value="ACYL-COENZYME A THIOESTERASE MBLAC2"/>
    <property type="match status" value="1"/>
</dbReference>
<comment type="caution">
    <text evidence="3">The sequence shown here is derived from an EMBL/GenBank/DDBJ whole genome shotgun (WGS) entry which is preliminary data.</text>
</comment>
<dbReference type="SUPFAM" id="SSF56281">
    <property type="entry name" value="Metallo-hydrolase/oxidoreductase"/>
    <property type="match status" value="1"/>
</dbReference>
<organism evidence="3 4">
    <name type="scientific">Niastella soli</name>
    <dbReference type="NCBI Taxonomy" id="2821487"/>
    <lineage>
        <taxon>Bacteria</taxon>
        <taxon>Pseudomonadati</taxon>
        <taxon>Bacteroidota</taxon>
        <taxon>Chitinophagia</taxon>
        <taxon>Chitinophagales</taxon>
        <taxon>Chitinophagaceae</taxon>
        <taxon>Niastella</taxon>
    </lineage>
</organism>
<keyword evidence="4" id="KW-1185">Reference proteome</keyword>